<dbReference type="SUPFAM" id="SSF53756">
    <property type="entry name" value="UDP-Glycosyltransferase/glycogen phosphorylase"/>
    <property type="match status" value="1"/>
</dbReference>
<evidence type="ECO:0000256" key="1">
    <source>
        <dbReference type="ARBA" id="ARBA00022679"/>
    </source>
</evidence>
<evidence type="ECO:0000256" key="2">
    <source>
        <dbReference type="SAM" id="MobiDB-lite"/>
    </source>
</evidence>
<evidence type="ECO:0000313" key="6">
    <source>
        <dbReference type="Proteomes" id="UP000265882"/>
    </source>
</evidence>
<feature type="compositionally biased region" description="Basic and acidic residues" evidence="2">
    <location>
        <begin position="352"/>
        <end position="364"/>
    </location>
</feature>
<dbReference type="EMBL" id="QZKU01000144">
    <property type="protein sequence ID" value="RJP14333.1"/>
    <property type="molecule type" value="Genomic_DNA"/>
</dbReference>
<dbReference type="PANTHER" id="PTHR46401:SF2">
    <property type="entry name" value="GLYCOSYLTRANSFERASE WBBK-RELATED"/>
    <property type="match status" value="1"/>
</dbReference>
<feature type="domain" description="Glycosyl transferase family 1" evidence="3">
    <location>
        <begin position="232"/>
        <end position="327"/>
    </location>
</feature>
<name>A0A3A4MVS9_ABYX5</name>
<dbReference type="Proteomes" id="UP000265882">
    <property type="component" value="Unassembled WGS sequence"/>
</dbReference>
<evidence type="ECO:0000313" key="5">
    <source>
        <dbReference type="EMBL" id="RJP14333.1"/>
    </source>
</evidence>
<dbReference type="GO" id="GO:0016757">
    <property type="term" value="F:glycosyltransferase activity"/>
    <property type="evidence" value="ECO:0007669"/>
    <property type="project" value="InterPro"/>
</dbReference>
<feature type="domain" description="Glycosyltransferase subfamily 4-like N-terminal" evidence="4">
    <location>
        <begin position="6"/>
        <end position="161"/>
    </location>
</feature>
<keyword evidence="1 5" id="KW-0808">Transferase</keyword>
<dbReference type="InterPro" id="IPR028098">
    <property type="entry name" value="Glyco_trans_4-like_N"/>
</dbReference>
<reference evidence="5 6" key="1">
    <citation type="journal article" date="2017" name="ISME J.">
        <title>Energy and carbon metabolisms in a deep terrestrial subsurface fluid microbial community.</title>
        <authorList>
            <person name="Momper L."/>
            <person name="Jungbluth S.P."/>
            <person name="Lee M.D."/>
            <person name="Amend J.P."/>
        </authorList>
    </citation>
    <scope>NUCLEOTIDE SEQUENCE [LARGE SCALE GENOMIC DNA]</scope>
    <source>
        <strain evidence="5">SURF_5</strain>
    </source>
</reference>
<dbReference type="Pfam" id="PF00534">
    <property type="entry name" value="Glycos_transf_1"/>
    <property type="match status" value="1"/>
</dbReference>
<sequence length="380" mass="42019">MTADTVGGVWQYSLELAEALGAHGVEVVLATMGAPLSSRQRTVIRRVPNLVISESSYKLEWMEEPWADVEMAGRWLLGLESIVQPDIIHLNSYVHAALPWQAPKLIVAHSCVYSWFAAVQGHEPPPSWERYRKSVSEGLRRADAVTAPTASMLAVLENFYGSFQSAGRIFNGRNAEAHSPAEKESFVLTAGRLWDEAKNIAALERVAQHIQWPVFAAGPAAHPDGGTASFVKLKLLGNLDGRELARWMGRAAIYALPARYEPFGLSVLEAALAGCALVLGDIPSLRELWDEAALFVPPDDDATLQEALDCLTSNTPFRNKFARRARARALQFSPEHMAREYLSLYRRMASEKGKQGPLMRDHSARSTPDPTGRLRILRLQ</sequence>
<evidence type="ECO:0000259" key="3">
    <source>
        <dbReference type="Pfam" id="PF00534"/>
    </source>
</evidence>
<dbReference type="PANTHER" id="PTHR46401">
    <property type="entry name" value="GLYCOSYLTRANSFERASE WBBK-RELATED"/>
    <property type="match status" value="1"/>
</dbReference>
<dbReference type="CDD" id="cd03801">
    <property type="entry name" value="GT4_PimA-like"/>
    <property type="match status" value="1"/>
</dbReference>
<gene>
    <name evidence="5" type="ORF">C4520_21710</name>
</gene>
<dbReference type="Pfam" id="PF13439">
    <property type="entry name" value="Glyco_transf_4"/>
    <property type="match status" value="1"/>
</dbReference>
<evidence type="ECO:0000259" key="4">
    <source>
        <dbReference type="Pfam" id="PF13439"/>
    </source>
</evidence>
<accession>A0A3A4MVS9</accession>
<dbReference type="InterPro" id="IPR001296">
    <property type="entry name" value="Glyco_trans_1"/>
</dbReference>
<proteinExistence type="predicted"/>
<dbReference type="Gene3D" id="3.40.50.2000">
    <property type="entry name" value="Glycogen Phosphorylase B"/>
    <property type="match status" value="2"/>
</dbReference>
<dbReference type="GO" id="GO:0009103">
    <property type="term" value="P:lipopolysaccharide biosynthetic process"/>
    <property type="evidence" value="ECO:0007669"/>
    <property type="project" value="TreeGrafter"/>
</dbReference>
<organism evidence="5 6">
    <name type="scientific">Abyssobacteria bacterium (strain SURF_5)</name>
    <dbReference type="NCBI Taxonomy" id="2093360"/>
    <lineage>
        <taxon>Bacteria</taxon>
        <taxon>Pseudomonadati</taxon>
        <taxon>Candidatus Hydrogenedentota</taxon>
        <taxon>Candidatus Abyssobacteria</taxon>
    </lineage>
</organism>
<protein>
    <submittedName>
        <fullName evidence="5">Glycosyltransferase</fullName>
    </submittedName>
</protein>
<feature type="region of interest" description="Disordered" evidence="2">
    <location>
        <begin position="352"/>
        <end position="380"/>
    </location>
</feature>
<dbReference type="AlphaFoldDB" id="A0A3A4MVS9"/>
<comment type="caution">
    <text evidence="5">The sequence shown here is derived from an EMBL/GenBank/DDBJ whole genome shotgun (WGS) entry which is preliminary data.</text>
</comment>